<dbReference type="InterPro" id="IPR055170">
    <property type="entry name" value="GFO_IDH_MocA-like_dom"/>
</dbReference>
<dbReference type="Pfam" id="PF22725">
    <property type="entry name" value="GFO_IDH_MocA_C3"/>
    <property type="match status" value="1"/>
</dbReference>
<dbReference type="PANTHER" id="PTHR43708">
    <property type="entry name" value="CONSERVED EXPRESSED OXIDOREDUCTASE (EUROFUNG)"/>
    <property type="match status" value="1"/>
</dbReference>
<keyword evidence="6" id="KW-1185">Reference proteome</keyword>
<keyword evidence="2" id="KW-0560">Oxidoreductase</keyword>
<evidence type="ECO:0000256" key="2">
    <source>
        <dbReference type="ARBA" id="ARBA00023002"/>
    </source>
</evidence>
<evidence type="ECO:0000259" key="4">
    <source>
        <dbReference type="Pfam" id="PF22725"/>
    </source>
</evidence>
<dbReference type="PANTHER" id="PTHR43708:SF5">
    <property type="entry name" value="CONSERVED EXPRESSED OXIDOREDUCTASE (EUROFUNG)-RELATED"/>
    <property type="match status" value="1"/>
</dbReference>
<dbReference type="Pfam" id="PF01408">
    <property type="entry name" value="GFO_IDH_MocA"/>
    <property type="match status" value="1"/>
</dbReference>
<feature type="domain" description="Gfo/Idh/MocA-like oxidoreductase N-terminal" evidence="3">
    <location>
        <begin position="5"/>
        <end position="125"/>
    </location>
</feature>
<dbReference type="InterPro" id="IPR051317">
    <property type="entry name" value="Gfo/Idh/MocA_oxidoreduct"/>
</dbReference>
<gene>
    <name evidence="5" type="ORF">BDZ31_003724</name>
</gene>
<evidence type="ECO:0000313" key="5">
    <source>
        <dbReference type="EMBL" id="MBB4664121.1"/>
    </source>
</evidence>
<reference evidence="5 6" key="1">
    <citation type="submission" date="2020-08" db="EMBL/GenBank/DDBJ databases">
        <title>Genomic Encyclopedia of Archaeal and Bacterial Type Strains, Phase II (KMG-II): from individual species to whole genera.</title>
        <authorList>
            <person name="Goeker M."/>
        </authorList>
    </citation>
    <scope>NUCLEOTIDE SEQUENCE [LARGE SCALE GENOMIC DNA]</scope>
    <source>
        <strain evidence="5 6">DSM 23288</strain>
    </source>
</reference>
<dbReference type="SUPFAM" id="SSF55347">
    <property type="entry name" value="Glyceraldehyde-3-phosphate dehydrogenase-like, C-terminal domain"/>
    <property type="match status" value="1"/>
</dbReference>
<dbReference type="GO" id="GO:0000166">
    <property type="term" value="F:nucleotide binding"/>
    <property type="evidence" value="ECO:0007669"/>
    <property type="project" value="InterPro"/>
</dbReference>
<organism evidence="5 6">
    <name type="scientific">Conexibacter arvalis</name>
    <dbReference type="NCBI Taxonomy" id="912552"/>
    <lineage>
        <taxon>Bacteria</taxon>
        <taxon>Bacillati</taxon>
        <taxon>Actinomycetota</taxon>
        <taxon>Thermoleophilia</taxon>
        <taxon>Solirubrobacterales</taxon>
        <taxon>Conexibacteraceae</taxon>
        <taxon>Conexibacter</taxon>
    </lineage>
</organism>
<evidence type="ECO:0000259" key="3">
    <source>
        <dbReference type="Pfam" id="PF01408"/>
    </source>
</evidence>
<accession>A0A840IIS1</accession>
<evidence type="ECO:0000313" key="6">
    <source>
        <dbReference type="Proteomes" id="UP000585272"/>
    </source>
</evidence>
<feature type="domain" description="GFO/IDH/MocA-like oxidoreductase" evidence="4">
    <location>
        <begin position="134"/>
        <end position="251"/>
    </location>
</feature>
<dbReference type="AlphaFoldDB" id="A0A840IIS1"/>
<dbReference type="RefSeq" id="WP_183343882.1">
    <property type="nucleotide sequence ID" value="NZ_JACHNU010000006.1"/>
</dbReference>
<evidence type="ECO:0000256" key="1">
    <source>
        <dbReference type="ARBA" id="ARBA00010928"/>
    </source>
</evidence>
<dbReference type="SUPFAM" id="SSF51735">
    <property type="entry name" value="NAD(P)-binding Rossmann-fold domains"/>
    <property type="match status" value="1"/>
</dbReference>
<dbReference type="InterPro" id="IPR036291">
    <property type="entry name" value="NAD(P)-bd_dom_sf"/>
</dbReference>
<dbReference type="InterPro" id="IPR000683">
    <property type="entry name" value="Gfo/Idh/MocA-like_OxRdtase_N"/>
</dbReference>
<proteinExistence type="inferred from homology"/>
<dbReference type="Proteomes" id="UP000585272">
    <property type="component" value="Unassembled WGS sequence"/>
</dbReference>
<dbReference type="GO" id="GO:0016491">
    <property type="term" value="F:oxidoreductase activity"/>
    <property type="evidence" value="ECO:0007669"/>
    <property type="project" value="UniProtKB-KW"/>
</dbReference>
<dbReference type="EMBL" id="JACHNU010000006">
    <property type="protein sequence ID" value="MBB4664121.1"/>
    <property type="molecule type" value="Genomic_DNA"/>
</dbReference>
<dbReference type="Gene3D" id="3.30.360.10">
    <property type="entry name" value="Dihydrodipicolinate Reductase, domain 2"/>
    <property type="match status" value="1"/>
</dbReference>
<name>A0A840IIS1_9ACTN</name>
<dbReference type="Gene3D" id="3.40.50.720">
    <property type="entry name" value="NAD(P)-binding Rossmann-like Domain"/>
    <property type="match status" value="1"/>
</dbReference>
<sequence>MAKLRTALIGYGLAGEEFHGPLLERANGIEVATVVTGDPERARRARAAHPDAQVLERAELVWERAADHDLVVVATPNDSHVPLARKAIDHGLPVVVDKPLAVTAADAGALVEHAERAGVLLTVFHNRRYDAEQRALRALLADGRLGRLLRVEARLEQWRGDAARTPWRRSQDPSAGGGILLDLGSHLVDQAIALLGPVHAVYAEIDRRDGGVPDDVFLALRHRTGVRSHLWAADRVAPGPRLRAVGTDAAYVAHEPDPQEAALSAGRPPHSAAPDHWGRLLTAPGDVGEAVACPPGGWESFYPAVAAAVRGEADPPVAPRDALAVMLVLEAARESAERGQVVELGGAPATRRLLP</sequence>
<comment type="caution">
    <text evidence="5">The sequence shown here is derived from an EMBL/GenBank/DDBJ whole genome shotgun (WGS) entry which is preliminary data.</text>
</comment>
<comment type="similarity">
    <text evidence="1">Belongs to the Gfo/Idh/MocA family.</text>
</comment>
<protein>
    <submittedName>
        <fullName evidence="5">Putative dehydrogenase</fullName>
    </submittedName>
</protein>